<evidence type="ECO:0000313" key="3">
    <source>
        <dbReference type="Proteomes" id="UP001551582"/>
    </source>
</evidence>
<keyword evidence="1" id="KW-0472">Membrane</keyword>
<organism evidence="2 3">
    <name type="scientific">Streptomyces griseoloalbus</name>
    <dbReference type="NCBI Taxonomy" id="67303"/>
    <lineage>
        <taxon>Bacteria</taxon>
        <taxon>Bacillati</taxon>
        <taxon>Actinomycetota</taxon>
        <taxon>Actinomycetes</taxon>
        <taxon>Kitasatosporales</taxon>
        <taxon>Streptomycetaceae</taxon>
        <taxon>Streptomyces</taxon>
    </lineage>
</organism>
<evidence type="ECO:0000313" key="2">
    <source>
        <dbReference type="EMBL" id="MEU9356300.1"/>
    </source>
</evidence>
<keyword evidence="3" id="KW-1185">Reference proteome</keyword>
<protein>
    <submittedName>
        <fullName evidence="2">ABC transporter permease</fullName>
    </submittedName>
</protein>
<gene>
    <name evidence="2" type="ORF">AB0D65_36205</name>
</gene>
<proteinExistence type="predicted"/>
<dbReference type="EMBL" id="JBEZLS010000048">
    <property type="protein sequence ID" value="MEU9356300.1"/>
    <property type="molecule type" value="Genomic_DNA"/>
</dbReference>
<dbReference type="Proteomes" id="UP001551582">
    <property type="component" value="Unassembled WGS sequence"/>
</dbReference>
<evidence type="ECO:0000256" key="1">
    <source>
        <dbReference type="SAM" id="Phobius"/>
    </source>
</evidence>
<keyword evidence="1" id="KW-0812">Transmembrane</keyword>
<feature type="non-terminal residue" evidence="2">
    <location>
        <position position="1"/>
    </location>
</feature>
<keyword evidence="1" id="KW-1133">Transmembrane helix</keyword>
<comment type="caution">
    <text evidence="2">The sequence shown here is derived from an EMBL/GenBank/DDBJ whole genome shotgun (WGS) entry which is preliminary data.</text>
</comment>
<reference evidence="2 3" key="1">
    <citation type="submission" date="2024-06" db="EMBL/GenBank/DDBJ databases">
        <title>The Natural Products Discovery Center: Release of the First 8490 Sequenced Strains for Exploring Actinobacteria Biosynthetic Diversity.</title>
        <authorList>
            <person name="Kalkreuter E."/>
            <person name="Kautsar S.A."/>
            <person name="Yang D."/>
            <person name="Bader C.D."/>
            <person name="Teijaro C.N."/>
            <person name="Fluegel L."/>
            <person name="Davis C.M."/>
            <person name="Simpson J.R."/>
            <person name="Lauterbach L."/>
            <person name="Steele A.D."/>
            <person name="Gui C."/>
            <person name="Meng S."/>
            <person name="Li G."/>
            <person name="Viehrig K."/>
            <person name="Ye F."/>
            <person name="Su P."/>
            <person name="Kiefer A.F."/>
            <person name="Nichols A."/>
            <person name="Cepeda A.J."/>
            <person name="Yan W."/>
            <person name="Fan B."/>
            <person name="Jiang Y."/>
            <person name="Adhikari A."/>
            <person name="Zheng C.-J."/>
            <person name="Schuster L."/>
            <person name="Cowan T.M."/>
            <person name="Smanski M.J."/>
            <person name="Chevrette M.G."/>
            <person name="De Carvalho L.P.S."/>
            <person name="Shen B."/>
        </authorList>
    </citation>
    <scope>NUCLEOTIDE SEQUENCE [LARGE SCALE GENOMIC DNA]</scope>
    <source>
        <strain evidence="2 3">NPDC048274</strain>
    </source>
</reference>
<accession>A0ABV3EH41</accession>
<sequence>YGSSYLPPHVWAFALGWALLAGVVGFIYFWKAEETYGRG</sequence>
<feature type="transmembrane region" description="Helical" evidence="1">
    <location>
        <begin position="12"/>
        <end position="30"/>
    </location>
</feature>
<name>A0ABV3EH41_9ACTN</name>